<reference evidence="5" key="1">
    <citation type="submission" date="2021-01" db="EMBL/GenBank/DDBJ databases">
        <authorList>
            <person name="Corre E."/>
            <person name="Pelletier E."/>
            <person name="Niang G."/>
            <person name="Scheremetjew M."/>
            <person name="Finn R."/>
            <person name="Kale V."/>
            <person name="Holt S."/>
            <person name="Cochrane G."/>
            <person name="Meng A."/>
            <person name="Brown T."/>
            <person name="Cohen L."/>
        </authorList>
    </citation>
    <scope>NUCLEOTIDE SEQUENCE</scope>
    <source>
        <strain evidence="5">Pop2</strain>
    </source>
</reference>
<feature type="compositionally biased region" description="Basic residues" evidence="3">
    <location>
        <begin position="59"/>
        <end position="71"/>
    </location>
</feature>
<dbReference type="Pfam" id="PF00439">
    <property type="entry name" value="Bromodomain"/>
    <property type="match status" value="1"/>
</dbReference>
<protein>
    <recommendedName>
        <fullName evidence="4">Bromo domain-containing protein</fullName>
    </recommendedName>
</protein>
<dbReference type="AlphaFoldDB" id="A0A7S1ZPA7"/>
<dbReference type="EMBL" id="HBGN01028744">
    <property type="protein sequence ID" value="CAD9344796.1"/>
    <property type="molecule type" value="Transcribed_RNA"/>
</dbReference>
<feature type="compositionally biased region" description="Basic and acidic residues" evidence="3">
    <location>
        <begin position="103"/>
        <end position="112"/>
    </location>
</feature>
<dbReference type="PANTHER" id="PTHR13900:SF0">
    <property type="entry name" value="TRANSCRIPTION INITIATION FACTOR TFIID SUBUNIT 1"/>
    <property type="match status" value="1"/>
</dbReference>
<feature type="compositionally biased region" description="Basic residues" evidence="3">
    <location>
        <begin position="18"/>
        <end position="30"/>
    </location>
</feature>
<feature type="compositionally biased region" description="Basic and acidic residues" evidence="3">
    <location>
        <begin position="31"/>
        <end position="42"/>
    </location>
</feature>
<dbReference type="SMART" id="SM00297">
    <property type="entry name" value="BROMO"/>
    <property type="match status" value="1"/>
</dbReference>
<dbReference type="PRINTS" id="PR00503">
    <property type="entry name" value="BROMODOMAIN"/>
</dbReference>
<evidence type="ECO:0000313" key="5">
    <source>
        <dbReference type="EMBL" id="CAD9344796.1"/>
    </source>
</evidence>
<evidence type="ECO:0000256" key="2">
    <source>
        <dbReference type="PROSITE-ProRule" id="PRU00035"/>
    </source>
</evidence>
<dbReference type="GO" id="GO:0016251">
    <property type="term" value="F:RNA polymerase II general transcription initiation factor activity"/>
    <property type="evidence" value="ECO:0007669"/>
    <property type="project" value="InterPro"/>
</dbReference>
<feature type="region of interest" description="Disordered" evidence="3">
    <location>
        <begin position="1"/>
        <end position="139"/>
    </location>
</feature>
<evidence type="ECO:0000256" key="3">
    <source>
        <dbReference type="SAM" id="MobiDB-lite"/>
    </source>
</evidence>
<dbReference type="GO" id="GO:0005669">
    <property type="term" value="C:transcription factor TFIID complex"/>
    <property type="evidence" value="ECO:0007669"/>
    <property type="project" value="InterPro"/>
</dbReference>
<feature type="domain" description="Bromo" evidence="4">
    <location>
        <begin position="162"/>
        <end position="232"/>
    </location>
</feature>
<organism evidence="5">
    <name type="scientific">Ditylum brightwellii</name>
    <dbReference type="NCBI Taxonomy" id="49249"/>
    <lineage>
        <taxon>Eukaryota</taxon>
        <taxon>Sar</taxon>
        <taxon>Stramenopiles</taxon>
        <taxon>Ochrophyta</taxon>
        <taxon>Bacillariophyta</taxon>
        <taxon>Mediophyceae</taxon>
        <taxon>Lithodesmiophycidae</taxon>
        <taxon>Lithodesmiales</taxon>
        <taxon>Lithodesmiaceae</taxon>
        <taxon>Ditylum</taxon>
    </lineage>
</organism>
<feature type="compositionally biased region" description="Basic and acidic residues" evidence="3">
    <location>
        <begin position="119"/>
        <end position="139"/>
    </location>
</feature>
<keyword evidence="1 2" id="KW-0103">Bromodomain</keyword>
<proteinExistence type="predicted"/>
<dbReference type="InterPro" id="IPR040240">
    <property type="entry name" value="TAF1"/>
</dbReference>
<name>A0A7S1ZPA7_9STRA</name>
<accession>A0A7S1ZPA7</accession>
<dbReference type="Gene3D" id="1.20.920.10">
    <property type="entry name" value="Bromodomain-like"/>
    <property type="match status" value="1"/>
</dbReference>
<feature type="compositionally biased region" description="Basic and acidic residues" evidence="3">
    <location>
        <begin position="1"/>
        <end position="17"/>
    </location>
</feature>
<gene>
    <name evidence="5" type="ORF">DBRI1063_LOCUS18524</name>
</gene>
<feature type="compositionally biased region" description="Polar residues" evidence="3">
    <location>
        <begin position="274"/>
        <end position="287"/>
    </location>
</feature>
<dbReference type="PANTHER" id="PTHR13900">
    <property type="entry name" value="TRANSCRIPTION INITIATION FACTOR TFIID"/>
    <property type="match status" value="1"/>
</dbReference>
<dbReference type="GO" id="GO:0051123">
    <property type="term" value="P:RNA polymerase II preinitiation complex assembly"/>
    <property type="evidence" value="ECO:0007669"/>
    <property type="project" value="TreeGrafter"/>
</dbReference>
<evidence type="ECO:0000259" key="4">
    <source>
        <dbReference type="PROSITE" id="PS50014"/>
    </source>
</evidence>
<dbReference type="InterPro" id="IPR001487">
    <property type="entry name" value="Bromodomain"/>
</dbReference>
<dbReference type="PROSITE" id="PS50014">
    <property type="entry name" value="BROMODOMAIN_2"/>
    <property type="match status" value="1"/>
</dbReference>
<dbReference type="SUPFAM" id="SSF47370">
    <property type="entry name" value="Bromodomain"/>
    <property type="match status" value="1"/>
</dbReference>
<dbReference type="GO" id="GO:0004402">
    <property type="term" value="F:histone acetyltransferase activity"/>
    <property type="evidence" value="ECO:0007669"/>
    <property type="project" value="InterPro"/>
</dbReference>
<evidence type="ECO:0000256" key="1">
    <source>
        <dbReference type="ARBA" id="ARBA00023117"/>
    </source>
</evidence>
<dbReference type="GO" id="GO:0017025">
    <property type="term" value="F:TBP-class protein binding"/>
    <property type="evidence" value="ECO:0007669"/>
    <property type="project" value="InterPro"/>
</dbReference>
<sequence length="335" mass="38054">MIEKKKEAAKKSSEISSKKKGHKGSKHSEKKKSVGNDADRKLVGHAMFEDEDEVDQPRHKSNIKLQVHRSTRVVTTKTKKISHDPMPAKAPPKLKKTKLQLGKQKEKKSQERRMKKRQREAEEADLYKRRGTSNRRERGAIRERRPHVIMRDRLESIRTGIEKRSTSGPFHRPVNRKALPRYYEVIHEPIDLQTIRDKNQRYEYRTADAFLRDFELMKNNAIKFNGEESFLGKEATEIYEFVKKTVAENREEFDAMEKAVQEQLNSGRKRKKTSSNSKPASSDTTGTGNAGKVDKGTMGSGNVVLDGVAVAAAVDFGNIPTDFIVGDDSGSDDSM</sequence>
<dbReference type="InterPro" id="IPR036427">
    <property type="entry name" value="Bromodomain-like_sf"/>
</dbReference>
<feature type="region of interest" description="Disordered" evidence="3">
    <location>
        <begin position="258"/>
        <end position="297"/>
    </location>
</feature>